<dbReference type="Gene3D" id="3.10.580.10">
    <property type="entry name" value="CBS-domain"/>
    <property type="match status" value="1"/>
</dbReference>
<evidence type="ECO:0000259" key="2">
    <source>
        <dbReference type="Pfam" id="PF00571"/>
    </source>
</evidence>
<sequence length="103" mass="11213">MSTVKELLDLKGRAAWIVDAESSVYDAVASMAEKNIGALIVQSSETTLAGIISERDCARKVILKDRPSKPTRVSEIMTGKVVTAKESTSLDKCMALMIQNKIR</sequence>
<reference evidence="3" key="1">
    <citation type="submission" date="2018-05" db="EMBL/GenBank/DDBJ databases">
        <authorList>
            <person name="Lanie J.A."/>
            <person name="Ng W.-L."/>
            <person name="Kazmierczak K.M."/>
            <person name="Andrzejewski T.M."/>
            <person name="Davidsen T.M."/>
            <person name="Wayne K.J."/>
            <person name="Tettelin H."/>
            <person name="Glass J.I."/>
            <person name="Rusch D."/>
            <person name="Podicherti R."/>
            <person name="Tsui H.-C.T."/>
            <person name="Winkler M.E."/>
        </authorList>
    </citation>
    <scope>NUCLEOTIDE SEQUENCE</scope>
</reference>
<feature type="domain" description="CBS" evidence="2">
    <location>
        <begin position="73"/>
        <end position="103"/>
    </location>
</feature>
<dbReference type="PANTHER" id="PTHR43080:SF2">
    <property type="entry name" value="CBS DOMAIN-CONTAINING PROTEIN"/>
    <property type="match status" value="1"/>
</dbReference>
<proteinExistence type="predicted"/>
<organism evidence="3">
    <name type="scientific">marine metagenome</name>
    <dbReference type="NCBI Taxonomy" id="408172"/>
    <lineage>
        <taxon>unclassified sequences</taxon>
        <taxon>metagenomes</taxon>
        <taxon>ecological metagenomes</taxon>
    </lineage>
</organism>
<dbReference type="PANTHER" id="PTHR43080">
    <property type="entry name" value="CBS DOMAIN-CONTAINING PROTEIN CBSX3, MITOCHONDRIAL"/>
    <property type="match status" value="1"/>
</dbReference>
<evidence type="ECO:0000256" key="1">
    <source>
        <dbReference type="ARBA" id="ARBA00023122"/>
    </source>
</evidence>
<dbReference type="InterPro" id="IPR000644">
    <property type="entry name" value="CBS_dom"/>
</dbReference>
<dbReference type="SUPFAM" id="SSF54631">
    <property type="entry name" value="CBS-domain pair"/>
    <property type="match status" value="1"/>
</dbReference>
<feature type="domain" description="CBS" evidence="2">
    <location>
        <begin position="17"/>
        <end position="61"/>
    </location>
</feature>
<dbReference type="Pfam" id="PF00571">
    <property type="entry name" value="CBS"/>
    <property type="match status" value="2"/>
</dbReference>
<gene>
    <name evidence="3" type="ORF">METZ01_LOCUS200897</name>
</gene>
<evidence type="ECO:0000313" key="3">
    <source>
        <dbReference type="EMBL" id="SVB48043.1"/>
    </source>
</evidence>
<protein>
    <recommendedName>
        <fullName evidence="2">CBS domain-containing protein</fullName>
    </recommendedName>
</protein>
<feature type="non-terminal residue" evidence="3">
    <location>
        <position position="103"/>
    </location>
</feature>
<dbReference type="InterPro" id="IPR051257">
    <property type="entry name" value="Diverse_CBS-Domain"/>
</dbReference>
<dbReference type="EMBL" id="UINC01043673">
    <property type="protein sequence ID" value="SVB48043.1"/>
    <property type="molecule type" value="Genomic_DNA"/>
</dbReference>
<dbReference type="AlphaFoldDB" id="A0A382EDK9"/>
<name>A0A382EDK9_9ZZZZ</name>
<keyword evidence="1" id="KW-0129">CBS domain</keyword>
<dbReference type="InterPro" id="IPR046342">
    <property type="entry name" value="CBS_dom_sf"/>
</dbReference>
<accession>A0A382EDK9</accession>